<name>D5A9K2_PICSI</name>
<organism evidence="1">
    <name type="scientific">Picea sitchensis</name>
    <name type="common">Sitka spruce</name>
    <name type="synonym">Pinus sitchensis</name>
    <dbReference type="NCBI Taxonomy" id="3332"/>
    <lineage>
        <taxon>Eukaryota</taxon>
        <taxon>Viridiplantae</taxon>
        <taxon>Streptophyta</taxon>
        <taxon>Embryophyta</taxon>
        <taxon>Tracheophyta</taxon>
        <taxon>Spermatophyta</taxon>
        <taxon>Pinopsida</taxon>
        <taxon>Pinidae</taxon>
        <taxon>Conifers I</taxon>
        <taxon>Pinales</taxon>
        <taxon>Pinaceae</taxon>
        <taxon>Picea</taxon>
    </lineage>
</organism>
<sequence>MHPTFDGSAIATFCALAAFVAPPDAASSSELRQRLALNGESRLWRSASFGDSQSRGRFFFSRICINSALCNQSLVFSCDRISCF</sequence>
<dbReference type="AlphaFoldDB" id="D5A9K2"/>
<proteinExistence type="evidence at transcript level"/>
<accession>D5A9K2</accession>
<dbReference type="EMBL" id="BT122873">
    <property type="protein sequence ID" value="ADE76221.1"/>
    <property type="molecule type" value="mRNA"/>
</dbReference>
<evidence type="ECO:0000313" key="1">
    <source>
        <dbReference type="EMBL" id="ADE76221.1"/>
    </source>
</evidence>
<reference evidence="1" key="1">
    <citation type="submission" date="2010-04" db="EMBL/GenBank/DDBJ databases">
        <authorList>
            <person name="Reid K.E."/>
            <person name="Liao N."/>
            <person name="Chan S."/>
            <person name="Docking R."/>
            <person name="Taylor G."/>
            <person name="Moore R."/>
            <person name="Mayo M."/>
            <person name="Munro S."/>
            <person name="King J."/>
            <person name="Yanchuk A."/>
            <person name="Holt R."/>
            <person name="Jones S."/>
            <person name="Marra M."/>
            <person name="Ritland C.E."/>
            <person name="Ritland K."/>
            <person name="Bohlmann J."/>
        </authorList>
    </citation>
    <scope>NUCLEOTIDE SEQUENCE</scope>
    <source>
        <tissue evidence="1">Bud</tissue>
    </source>
</reference>
<protein>
    <submittedName>
        <fullName evidence="1">Uncharacterized protein</fullName>
    </submittedName>
</protein>